<feature type="region of interest" description="Disordered" evidence="1">
    <location>
        <begin position="1"/>
        <end position="72"/>
    </location>
</feature>
<protein>
    <submittedName>
        <fullName evidence="2">Uncharacterized protein</fullName>
    </submittedName>
</protein>
<evidence type="ECO:0000256" key="1">
    <source>
        <dbReference type="SAM" id="MobiDB-lite"/>
    </source>
</evidence>
<accession>R7WM70</accession>
<keyword evidence="3" id="KW-1185">Reference proteome</keyword>
<evidence type="ECO:0000313" key="2">
    <source>
        <dbReference type="EMBL" id="EOM76402.1"/>
    </source>
</evidence>
<dbReference type="AlphaFoldDB" id="R7WM70"/>
<dbReference type="EMBL" id="APMY01000067">
    <property type="protein sequence ID" value="EOM76402.1"/>
    <property type="molecule type" value="Genomic_DNA"/>
</dbReference>
<dbReference type="Proteomes" id="UP000013525">
    <property type="component" value="Unassembled WGS sequence"/>
</dbReference>
<name>R7WM70_9NOCA</name>
<gene>
    <name evidence="2" type="ORF">Rrhod_2195</name>
</gene>
<evidence type="ECO:0000313" key="3">
    <source>
        <dbReference type="Proteomes" id="UP000013525"/>
    </source>
</evidence>
<proteinExistence type="predicted"/>
<feature type="compositionally biased region" description="Basic and acidic residues" evidence="1">
    <location>
        <begin position="42"/>
        <end position="66"/>
    </location>
</feature>
<reference evidence="2 3" key="1">
    <citation type="journal article" date="2013" name="Genome Announc.">
        <title>Draft Genome Sequence of Rhodococcus rhodnii Strain LMG5362, a Symbiont of Rhodnius prolixus (Hemiptera, Reduviidae, Triatominae), the Principle Vector of Trypanosoma cruzi.</title>
        <authorList>
            <person name="Pachebat J.A."/>
            <person name="van Keulen G."/>
            <person name="Whitten M.M."/>
            <person name="Girdwood S."/>
            <person name="Del Sol R."/>
            <person name="Dyson P.J."/>
            <person name="Facey P.D."/>
        </authorList>
    </citation>
    <scope>NUCLEOTIDE SEQUENCE [LARGE SCALE GENOMIC DNA]</scope>
    <source>
        <strain evidence="2 3">LMG 5362</strain>
    </source>
</reference>
<organism evidence="2 3">
    <name type="scientific">Rhodococcus rhodnii LMG 5362</name>
    <dbReference type="NCBI Taxonomy" id="1273125"/>
    <lineage>
        <taxon>Bacteria</taxon>
        <taxon>Bacillati</taxon>
        <taxon>Actinomycetota</taxon>
        <taxon>Actinomycetes</taxon>
        <taxon>Mycobacteriales</taxon>
        <taxon>Nocardiaceae</taxon>
        <taxon>Rhodococcus</taxon>
    </lineage>
</organism>
<comment type="caution">
    <text evidence="2">The sequence shown here is derived from an EMBL/GenBank/DDBJ whole genome shotgun (WGS) entry which is preliminary data.</text>
</comment>
<sequence length="72" mass="7876">MFRVVRTGTGSAEGHGLGYSGVRPDTTLPVTSHVRARAPSSRRTDAAKYRPGQEIDHQQLRRHDVHGSGQDP</sequence>